<gene>
    <name evidence="5" type="ORF">ANOM_007399</name>
</gene>
<evidence type="ECO:0000256" key="2">
    <source>
        <dbReference type="SAM" id="Phobius"/>
    </source>
</evidence>
<evidence type="ECO:0000256" key="1">
    <source>
        <dbReference type="SAM" id="MobiDB-lite"/>
    </source>
</evidence>
<dbReference type="SUPFAM" id="SSF56112">
    <property type="entry name" value="Protein kinase-like (PK-like)"/>
    <property type="match status" value="1"/>
</dbReference>
<keyword evidence="2" id="KW-1133">Transmembrane helix</keyword>
<feature type="region of interest" description="Disordered" evidence="1">
    <location>
        <begin position="638"/>
        <end position="678"/>
    </location>
</feature>
<feature type="transmembrane region" description="Helical" evidence="2">
    <location>
        <begin position="481"/>
        <end position="498"/>
    </location>
</feature>
<keyword evidence="6" id="KW-1185">Reference proteome</keyword>
<dbReference type="GeneID" id="26809203"/>
<evidence type="ECO:0000256" key="3">
    <source>
        <dbReference type="SAM" id="SignalP"/>
    </source>
</evidence>
<keyword evidence="2" id="KW-0812">Transmembrane</keyword>
<feature type="compositionally biased region" description="Low complexity" evidence="1">
    <location>
        <begin position="651"/>
        <end position="667"/>
    </location>
</feature>
<dbReference type="GO" id="GO:0016020">
    <property type="term" value="C:membrane"/>
    <property type="evidence" value="ECO:0007669"/>
    <property type="project" value="TreeGrafter"/>
</dbReference>
<dbReference type="PANTHER" id="PTHR31145:SF8">
    <property type="entry name" value="INTEGRAL MEMBRANE PROTEIN (AFU_ORTHOLOGUE AFUA_2G17475)"/>
    <property type="match status" value="1"/>
</dbReference>
<feature type="transmembrane region" description="Helical" evidence="2">
    <location>
        <begin position="170"/>
        <end position="192"/>
    </location>
</feature>
<sequence>MPRWIAWRRLFLNLAVYVLSCQAAWVRKYHCDSSRSSVPGESPFWIDSLRGSFDTFDGSTLLSLSILGVHNESQFTCNDLNLTGLDTESRFNVLGFPVGKVESFESQCPLTITEALTPPEGLLFSKYLFTYSFGNTHRLQTLATEIAFKTTDGSEIDCAAVKITPDVGKAAAIAFTYIPAAVVVLVAITSWLKHHNKAGVKVGCRAAWANQGPIWEIILDITDYIRYLQFVFLAGSLTMEYPGFYQPIVSQVSWSSLLYWTGPIDHGFTYTGVEDGMYVSNASYGLEYMVQMLGFPQMPDVMLDAFINMFILVSGLIVVLLILCLITSGSGYLPSLTAILWQGGYIILGVTLSFFSVPLLSYMSYELILIGYLPNYRVTLVTLAMVAIICANYLISRHFKQRDLSDTSAGSDQDSPSTGSSRLLRYLDYLPHAIQLAQGIIIGGLQDWGLAQLLTLVGCEVVLIIHTAIQRQARFFISKTAWCAAVRFISLLLSLTFVCSSNEVMKQWVGYVILCLHGAVIIFGFLLISLWELSRRAWKKAGGNNDLFSDHLIVIPPVNHGSRSFPFRDTSVIRHGKGQNNSRDKHSFDSLASSYRLGSAGTSLEHPKESDNSATPFSLSPPVGRHYVTDFSSFYRSPRRNEPLPTRTGCASPASGSVGSPVGLSLSEESYSDSHPTRSSLDILDELLEVPSRPEIDYSVRESDFYYGRWNNDSTSPSMLLSPDENQPSRQTLRHWTHRMLARFKYPKRKEKGFQSLDGGNGSVDLVLRVSGSHLPHIKTENEVAVMTWVRQHTSIPIPEIIWFDATTKNSLGYEFTLLMRSPGIGLHEVYDQLSVEQLTVIVDQILDIVLQLHQKSWSGVSGLVLSPSTAETGASAQVIPGLILEETFWQAPDIVTYFPAFPELNDTPYVLAHKDLHMANIMYDPTAARVTAILDWEFSGVVPVQLWDPAQAFLWNGQRNAQAVEEQKSVRALFDERCRTRGVDLLSETEPRFSLHESMQDAIGYLRAIVEVCPRGEKADKVGEWRAMLEASLETFKV</sequence>
<keyword evidence="3" id="KW-0732">Signal</keyword>
<dbReference type="Proteomes" id="UP000037505">
    <property type="component" value="Unassembled WGS sequence"/>
</dbReference>
<feature type="transmembrane region" description="Helical" evidence="2">
    <location>
        <begin position="305"/>
        <end position="333"/>
    </location>
</feature>
<dbReference type="EMBL" id="JNOM01000219">
    <property type="protein sequence ID" value="KNG84242.1"/>
    <property type="molecule type" value="Genomic_DNA"/>
</dbReference>
<protein>
    <recommendedName>
        <fullName evidence="4">Aminoglycoside phosphotransferase domain-containing protein</fullName>
    </recommendedName>
</protein>
<dbReference type="AlphaFoldDB" id="A0A0L1IXL6"/>
<evidence type="ECO:0000259" key="4">
    <source>
        <dbReference type="Pfam" id="PF01636"/>
    </source>
</evidence>
<feature type="chain" id="PRO_5005552973" description="Aminoglycoside phosphotransferase domain-containing protein" evidence="3">
    <location>
        <begin position="24"/>
        <end position="1039"/>
    </location>
</feature>
<organism evidence="5 6">
    <name type="scientific">Aspergillus nomiae NRRL (strain ATCC 15546 / NRRL 13137 / CBS 260.88 / M93)</name>
    <dbReference type="NCBI Taxonomy" id="1509407"/>
    <lineage>
        <taxon>Eukaryota</taxon>
        <taxon>Fungi</taxon>
        <taxon>Dikarya</taxon>
        <taxon>Ascomycota</taxon>
        <taxon>Pezizomycotina</taxon>
        <taxon>Eurotiomycetes</taxon>
        <taxon>Eurotiomycetidae</taxon>
        <taxon>Eurotiales</taxon>
        <taxon>Aspergillaceae</taxon>
        <taxon>Aspergillus</taxon>
        <taxon>Aspergillus subgen. Circumdati</taxon>
    </lineage>
</organism>
<feature type="domain" description="Aminoglycoside phosphotransferase" evidence="4">
    <location>
        <begin position="762"/>
        <end position="945"/>
    </location>
</feature>
<feature type="transmembrane region" description="Helical" evidence="2">
    <location>
        <begin position="339"/>
        <end position="363"/>
    </location>
</feature>
<proteinExistence type="predicted"/>
<dbReference type="PANTHER" id="PTHR31145">
    <property type="entry name" value="INTEGRAL MEMBRANE PROTEIN (AFU_ORTHOLOGUE AFUA_7G01610)"/>
    <property type="match status" value="1"/>
</dbReference>
<dbReference type="OrthoDB" id="269822at2759"/>
<feature type="transmembrane region" description="Helical" evidence="2">
    <location>
        <begin position="375"/>
        <end position="395"/>
    </location>
</feature>
<dbReference type="GO" id="GO:0055085">
    <property type="term" value="P:transmembrane transport"/>
    <property type="evidence" value="ECO:0007669"/>
    <property type="project" value="TreeGrafter"/>
</dbReference>
<feature type="region of interest" description="Disordered" evidence="1">
    <location>
        <begin position="600"/>
        <end position="621"/>
    </location>
</feature>
<reference evidence="5 6" key="1">
    <citation type="submission" date="2014-06" db="EMBL/GenBank/DDBJ databases">
        <title>The Genome of the Aflatoxigenic Filamentous Fungus Aspergillus nomius.</title>
        <authorList>
            <person name="Moore M.G."/>
            <person name="Shannon B.M."/>
            <person name="Brian M.M."/>
        </authorList>
    </citation>
    <scope>NUCLEOTIDE SEQUENCE [LARGE SCALE GENOMIC DNA]</scope>
    <source>
        <strain evidence="5 6">NRRL 13137</strain>
    </source>
</reference>
<feature type="transmembrane region" description="Helical" evidence="2">
    <location>
        <begin position="450"/>
        <end position="469"/>
    </location>
</feature>
<name>A0A0L1IXL6_ASPN3</name>
<comment type="caution">
    <text evidence="5">The sequence shown here is derived from an EMBL/GenBank/DDBJ whole genome shotgun (WGS) entry which is preliminary data.</text>
</comment>
<feature type="signal peptide" evidence="3">
    <location>
        <begin position="1"/>
        <end position="23"/>
    </location>
</feature>
<dbReference type="RefSeq" id="XP_015405165.1">
    <property type="nucleotide sequence ID" value="XM_015552655.1"/>
</dbReference>
<evidence type="ECO:0000313" key="6">
    <source>
        <dbReference type="Proteomes" id="UP000037505"/>
    </source>
</evidence>
<dbReference type="Pfam" id="PF01636">
    <property type="entry name" value="APH"/>
    <property type="match status" value="1"/>
</dbReference>
<feature type="transmembrane region" description="Helical" evidence="2">
    <location>
        <begin position="510"/>
        <end position="531"/>
    </location>
</feature>
<accession>A0A0L1IXL6</accession>
<dbReference type="InterPro" id="IPR040241">
    <property type="entry name" value="TRP_Flc/Pkd2-like"/>
</dbReference>
<keyword evidence="2" id="KW-0472">Membrane</keyword>
<dbReference type="InterPro" id="IPR002575">
    <property type="entry name" value="Aminoglycoside_PTrfase"/>
</dbReference>
<evidence type="ECO:0000313" key="5">
    <source>
        <dbReference type="EMBL" id="KNG84242.1"/>
    </source>
</evidence>
<dbReference type="InterPro" id="IPR011009">
    <property type="entry name" value="Kinase-like_dom_sf"/>
</dbReference>
<dbReference type="Gene3D" id="3.90.1200.10">
    <property type="match status" value="1"/>
</dbReference>